<protein>
    <submittedName>
        <fullName evidence="1">Uncharacterized protein</fullName>
    </submittedName>
</protein>
<proteinExistence type="predicted"/>
<evidence type="ECO:0000313" key="2">
    <source>
        <dbReference type="Proteomes" id="UP000805193"/>
    </source>
</evidence>
<sequence>MAVDEVCIRSKLVTWLWVILTELYVRVASGALCIFAVFVRKGVCDTDTDMEGKTVIVTGGSSGMGKETAKELARRKARVIIGCCDLDEAKRAASEIFEDTRQLVVVKYLDLASFKSVRAFAKDIVATETRLDVLVNNAGVLLGPGSPKLTEDGYETAFQINYLGHLLLTLLLLDLLRKSVPSRVVNVSSMLHHLGNLDRFEDRARGRHPVTDPVAAYCNNKLAVVLCTRALAEKLKDKGVTVNSVHPGVVKTPIAVNSPRVVASFFCSLQDICGKVADELDDVRPAHQRMADEPCADEPRPDDAYDYIKRTILARKTESEASRLQQLLNTKELGDR</sequence>
<accession>A0AC60PPI0</accession>
<dbReference type="EMBL" id="JABSTQ010010162">
    <property type="protein sequence ID" value="KAG0422937.1"/>
    <property type="molecule type" value="Genomic_DNA"/>
</dbReference>
<keyword evidence="2" id="KW-1185">Reference proteome</keyword>
<reference evidence="1 2" key="1">
    <citation type="journal article" date="2020" name="Cell">
        <title>Large-Scale Comparative Analyses of Tick Genomes Elucidate Their Genetic Diversity and Vector Capacities.</title>
        <authorList>
            <consortium name="Tick Genome and Microbiome Consortium (TIGMIC)"/>
            <person name="Jia N."/>
            <person name="Wang J."/>
            <person name="Shi W."/>
            <person name="Du L."/>
            <person name="Sun Y."/>
            <person name="Zhan W."/>
            <person name="Jiang J.F."/>
            <person name="Wang Q."/>
            <person name="Zhang B."/>
            <person name="Ji P."/>
            <person name="Bell-Sakyi L."/>
            <person name="Cui X.M."/>
            <person name="Yuan T.T."/>
            <person name="Jiang B.G."/>
            <person name="Yang W.F."/>
            <person name="Lam T.T."/>
            <person name="Chang Q.C."/>
            <person name="Ding S.J."/>
            <person name="Wang X.J."/>
            <person name="Zhu J.G."/>
            <person name="Ruan X.D."/>
            <person name="Zhao L."/>
            <person name="Wei J.T."/>
            <person name="Ye R.Z."/>
            <person name="Que T.C."/>
            <person name="Du C.H."/>
            <person name="Zhou Y.H."/>
            <person name="Cheng J.X."/>
            <person name="Dai P.F."/>
            <person name="Guo W.B."/>
            <person name="Han X.H."/>
            <person name="Huang E.J."/>
            <person name="Li L.F."/>
            <person name="Wei W."/>
            <person name="Gao Y.C."/>
            <person name="Liu J.Z."/>
            <person name="Shao H.Z."/>
            <person name="Wang X."/>
            <person name="Wang C.C."/>
            <person name="Yang T.C."/>
            <person name="Huo Q.B."/>
            <person name="Li W."/>
            <person name="Chen H.Y."/>
            <person name="Chen S.E."/>
            <person name="Zhou L.G."/>
            <person name="Ni X.B."/>
            <person name="Tian J.H."/>
            <person name="Sheng Y."/>
            <person name="Liu T."/>
            <person name="Pan Y.S."/>
            <person name="Xia L.Y."/>
            <person name="Li J."/>
            <person name="Zhao F."/>
            <person name="Cao W.C."/>
        </authorList>
    </citation>
    <scope>NUCLEOTIDE SEQUENCE [LARGE SCALE GENOMIC DNA]</scope>
    <source>
        <strain evidence="1">Iper-2018</strain>
    </source>
</reference>
<evidence type="ECO:0000313" key="1">
    <source>
        <dbReference type="EMBL" id="KAG0422937.1"/>
    </source>
</evidence>
<dbReference type="Proteomes" id="UP000805193">
    <property type="component" value="Unassembled WGS sequence"/>
</dbReference>
<name>A0AC60PPI0_IXOPE</name>
<organism evidence="1 2">
    <name type="scientific">Ixodes persulcatus</name>
    <name type="common">Taiga tick</name>
    <dbReference type="NCBI Taxonomy" id="34615"/>
    <lineage>
        <taxon>Eukaryota</taxon>
        <taxon>Metazoa</taxon>
        <taxon>Ecdysozoa</taxon>
        <taxon>Arthropoda</taxon>
        <taxon>Chelicerata</taxon>
        <taxon>Arachnida</taxon>
        <taxon>Acari</taxon>
        <taxon>Parasitiformes</taxon>
        <taxon>Ixodida</taxon>
        <taxon>Ixodoidea</taxon>
        <taxon>Ixodidae</taxon>
        <taxon>Ixodinae</taxon>
        <taxon>Ixodes</taxon>
    </lineage>
</organism>
<gene>
    <name evidence="1" type="ORF">HPB47_001270</name>
</gene>
<comment type="caution">
    <text evidence="1">The sequence shown here is derived from an EMBL/GenBank/DDBJ whole genome shotgun (WGS) entry which is preliminary data.</text>
</comment>